<evidence type="ECO:0000256" key="1">
    <source>
        <dbReference type="SAM" id="MobiDB-lite"/>
    </source>
</evidence>
<feature type="compositionally biased region" description="Low complexity" evidence="1">
    <location>
        <begin position="173"/>
        <end position="205"/>
    </location>
</feature>
<accession>A0AA36DKE4</accession>
<sequence>MQAMVSPRQISIALATIIPLLVSSLKCLIGDEGIEEVIGIEEVPHAELQMCVYETKKPCAFEEPPFDEEREKQWANFRWITSNEIDITKLRRYYKRCYNKNHRAICYCSTNLCNANWKLMMRRWNNTYHENLTEFNCVLEHLKNKNYTPCDPPPLTAEEDELPSSWITTVANTQPVPTTSTTKVTTTASPTTSETPSTSGIPTTSEKVAETQVSTKSTTKETTTASSTTSERPLTSGTPTTSGKVAETQTSTKDTIMRATVPPPTSQPVSPLQGMGHL</sequence>
<evidence type="ECO:0000256" key="2">
    <source>
        <dbReference type="SAM" id="SignalP"/>
    </source>
</evidence>
<feature type="chain" id="PRO_5041340185" evidence="2">
    <location>
        <begin position="16"/>
        <end position="278"/>
    </location>
</feature>
<feature type="compositionally biased region" description="Polar residues" evidence="1">
    <location>
        <begin position="232"/>
        <end position="254"/>
    </location>
</feature>
<feature type="compositionally biased region" description="Low complexity" evidence="1">
    <location>
        <begin position="267"/>
        <end position="278"/>
    </location>
</feature>
<keyword evidence="4" id="KW-1185">Reference proteome</keyword>
<protein>
    <submittedName>
        <fullName evidence="3">Uncharacterized protein</fullName>
    </submittedName>
</protein>
<gene>
    <name evidence="3" type="ORF">CYNAS_LOCUS162</name>
</gene>
<feature type="region of interest" description="Disordered" evidence="1">
    <location>
        <begin position="170"/>
        <end position="278"/>
    </location>
</feature>
<evidence type="ECO:0000313" key="3">
    <source>
        <dbReference type="EMBL" id="CAJ0588179.1"/>
    </source>
</evidence>
<organism evidence="3 4">
    <name type="scientific">Cylicocyclus nassatus</name>
    <name type="common">Nematode worm</name>
    <dbReference type="NCBI Taxonomy" id="53992"/>
    <lineage>
        <taxon>Eukaryota</taxon>
        <taxon>Metazoa</taxon>
        <taxon>Ecdysozoa</taxon>
        <taxon>Nematoda</taxon>
        <taxon>Chromadorea</taxon>
        <taxon>Rhabditida</taxon>
        <taxon>Rhabditina</taxon>
        <taxon>Rhabditomorpha</taxon>
        <taxon>Strongyloidea</taxon>
        <taxon>Strongylidae</taxon>
        <taxon>Cylicocyclus</taxon>
    </lineage>
</organism>
<name>A0AA36DKE4_CYLNA</name>
<keyword evidence="2" id="KW-0732">Signal</keyword>
<dbReference type="EMBL" id="CATQJL010000001">
    <property type="protein sequence ID" value="CAJ0588179.1"/>
    <property type="molecule type" value="Genomic_DNA"/>
</dbReference>
<dbReference type="Proteomes" id="UP001176961">
    <property type="component" value="Unassembled WGS sequence"/>
</dbReference>
<dbReference type="AlphaFoldDB" id="A0AA36DKE4"/>
<reference evidence="3" key="1">
    <citation type="submission" date="2023-07" db="EMBL/GenBank/DDBJ databases">
        <authorList>
            <consortium name="CYATHOMIX"/>
        </authorList>
    </citation>
    <scope>NUCLEOTIDE SEQUENCE</scope>
    <source>
        <strain evidence="3">N/A</strain>
    </source>
</reference>
<feature type="signal peptide" evidence="2">
    <location>
        <begin position="1"/>
        <end position="15"/>
    </location>
</feature>
<proteinExistence type="predicted"/>
<comment type="caution">
    <text evidence="3">The sequence shown here is derived from an EMBL/GenBank/DDBJ whole genome shotgun (WGS) entry which is preliminary data.</text>
</comment>
<evidence type="ECO:0000313" key="4">
    <source>
        <dbReference type="Proteomes" id="UP001176961"/>
    </source>
</evidence>
<feature type="compositionally biased region" description="Low complexity" evidence="1">
    <location>
        <begin position="214"/>
        <end position="231"/>
    </location>
</feature>